<evidence type="ECO:0000313" key="2">
    <source>
        <dbReference type="EMBL" id="SDG73621.1"/>
    </source>
</evidence>
<evidence type="ECO:0008006" key="4">
    <source>
        <dbReference type="Google" id="ProtNLM"/>
    </source>
</evidence>
<dbReference type="EMBL" id="FNBP01000011">
    <property type="protein sequence ID" value="SDG73621.1"/>
    <property type="molecule type" value="Genomic_DNA"/>
</dbReference>
<keyword evidence="1" id="KW-0472">Membrane</keyword>
<evidence type="ECO:0000256" key="1">
    <source>
        <dbReference type="SAM" id="Phobius"/>
    </source>
</evidence>
<keyword evidence="3" id="KW-1185">Reference proteome</keyword>
<protein>
    <recommendedName>
        <fullName evidence="4">Metal-dependent hydrolase, beta-lactamase superfamily II</fullName>
    </recommendedName>
</protein>
<dbReference type="InterPro" id="IPR036866">
    <property type="entry name" value="RibonucZ/Hydroxyglut_hydro"/>
</dbReference>
<gene>
    <name evidence="2" type="ORF">SAMN04489759_11145</name>
</gene>
<reference evidence="3" key="1">
    <citation type="submission" date="2016-10" db="EMBL/GenBank/DDBJ databases">
        <authorList>
            <person name="Varghese N."/>
            <person name="Submissions S."/>
        </authorList>
    </citation>
    <scope>NUCLEOTIDE SEQUENCE [LARGE SCALE GENOMIC DNA]</scope>
    <source>
        <strain evidence="3">DSM 16477</strain>
    </source>
</reference>
<evidence type="ECO:0000313" key="3">
    <source>
        <dbReference type="Proteomes" id="UP000199399"/>
    </source>
</evidence>
<sequence>MQALVNFFPLGNADTARLDLADGRKILIDFAAMRCDGDEDDQRCDLPTTLRRDLDKAGRDYFDAVCITHTDADHCKGFGDFFWLDHAALYQGKGRVKIRELWVPAAAILEENLKDDARLVRAEARYRLRQGKGIRVFSRPERLKAWMEAEGIDFESRKHLIVDAGKLVPGYTLTGPEKVEFFVHCPFGWRQDENTVVDRNEDSIVMQATFVEGGRKTRLLLASDVNYETLAAIIQVSRKHGNEDRLAWDLMKLPHHCSYKSLGPERGSNETVPDPNVKWLFEDQRQPGSDIISPSWPIPVKGSKADDDVQPPHRQAANYHRRITVAHDGEFIVTMEYPSKSDPTPFAYKITAFGFALALAAPMVAGTAAAASPRAG</sequence>
<dbReference type="RefSeq" id="WP_093743718.1">
    <property type="nucleotide sequence ID" value="NZ_FNBP01000011.1"/>
</dbReference>
<feature type="transmembrane region" description="Helical" evidence="1">
    <location>
        <begin position="346"/>
        <end position="371"/>
    </location>
</feature>
<dbReference type="STRING" id="218672.SAMN04489759_11145"/>
<dbReference type="AlphaFoldDB" id="A0A1G7WNT7"/>
<dbReference type="Gene3D" id="3.60.15.10">
    <property type="entry name" value="Ribonuclease Z/Hydroxyacylglutathione hydrolase-like"/>
    <property type="match status" value="1"/>
</dbReference>
<dbReference type="Proteomes" id="UP000199399">
    <property type="component" value="Unassembled WGS sequence"/>
</dbReference>
<keyword evidence="1" id="KW-0812">Transmembrane</keyword>
<name>A0A1G7WNT7_9RHOB</name>
<accession>A0A1G7WNT7</accession>
<dbReference type="SUPFAM" id="SSF56281">
    <property type="entry name" value="Metallo-hydrolase/oxidoreductase"/>
    <property type="match status" value="1"/>
</dbReference>
<proteinExistence type="predicted"/>
<organism evidence="2 3">
    <name type="scientific">Sulfitobacter delicatus</name>
    <dbReference type="NCBI Taxonomy" id="218672"/>
    <lineage>
        <taxon>Bacteria</taxon>
        <taxon>Pseudomonadati</taxon>
        <taxon>Pseudomonadota</taxon>
        <taxon>Alphaproteobacteria</taxon>
        <taxon>Rhodobacterales</taxon>
        <taxon>Roseobacteraceae</taxon>
        <taxon>Sulfitobacter</taxon>
    </lineage>
</organism>
<keyword evidence="1" id="KW-1133">Transmembrane helix</keyword>
<dbReference type="OrthoDB" id="9768813at2"/>